<feature type="compositionally biased region" description="Acidic residues" evidence="1">
    <location>
        <begin position="597"/>
        <end position="611"/>
    </location>
</feature>
<evidence type="ECO:0000313" key="4">
    <source>
        <dbReference type="Proteomes" id="UP001448207"/>
    </source>
</evidence>
<feature type="compositionally biased region" description="Polar residues" evidence="1">
    <location>
        <begin position="503"/>
        <end position="516"/>
    </location>
</feature>
<dbReference type="SUPFAM" id="SSF56112">
    <property type="entry name" value="Protein kinase-like (PK-like)"/>
    <property type="match status" value="1"/>
</dbReference>
<dbReference type="InterPro" id="IPR016024">
    <property type="entry name" value="ARM-type_fold"/>
</dbReference>
<dbReference type="InterPro" id="IPR011009">
    <property type="entry name" value="Kinase-like_dom_sf"/>
</dbReference>
<feature type="compositionally biased region" description="Low complexity" evidence="1">
    <location>
        <begin position="491"/>
        <end position="502"/>
    </location>
</feature>
<feature type="domain" description="Protein kinase" evidence="2">
    <location>
        <begin position="1"/>
        <end position="236"/>
    </location>
</feature>
<dbReference type="Gene3D" id="1.10.510.10">
    <property type="entry name" value="Transferase(Phosphotransferase) domain 1"/>
    <property type="match status" value="1"/>
</dbReference>
<accession>A0ABR3B1Q5</accession>
<sequence>MRTMRHPDLLRYLDGIENDQAIMFVTDPIEPLSNQLGQDPDSNLVLWGLYKVANAIKFINHDCDMVHGNIRVSSIFTNKAGEWKLGGFELLCSMKDESPISLTFGGLVPEAQKYATPEIKKSGWTIMKDLPVSATDSYHLGCLIYEAYNLRFDTIEQLSRPGNIPANMVEAYKALLRQVMSRADAATYLEVGLRPKSFFDHDFVKVNLFLENISIKEQSEKEGFFRKLDTLIDTFPGDFSKYKILPELVKAFEFGSGGAKALNAIIKIGHHLQDKEYEEIIVGPITRMFASPDRAIRVSLLENMPKFIDHIPAKAVATQIFPNVATGFTDTVPLIREHTIKSVLLLVPKLSDKIINYELLKYLAKLQMDDEPGIRTNTTICLGKIARHLEEGTRKKVLVPAFTRSLRDGFHHARIAALMALAATSEYYDAQDCSTRIVPCVSLVLIDKEKPVRVQAFKTMTCFINRLQDFADHMPDTAIVPQQQSAASPAGSGTSNGSQSQSALSPNGTQPESSMQQAALALTMSGVLGGATKGLAGWAVSSIGARFASPVGDITSPPAVISTPSFSPTTVENSATSNQLFKPQPAVNYNNNSSYGVEEEEENGGGWGDDEPLEDLQDTWEPLETAKSEPLYTMSVSPKKTMGSFGSTSMAHKAGTSMQLGGAGAGVGGSKKVDYSIEPDTDSFFKSVAAAAATTTTTTTTTATTVRDSQQGSSAQSVADRKAEMERRRDERRLRLAELRDKKKSGIGAKKI</sequence>
<dbReference type="PROSITE" id="PS50011">
    <property type="entry name" value="PROTEIN_KINASE_DOM"/>
    <property type="match status" value="1"/>
</dbReference>
<dbReference type="SUPFAM" id="SSF48371">
    <property type="entry name" value="ARM repeat"/>
    <property type="match status" value="1"/>
</dbReference>
<feature type="region of interest" description="Disordered" evidence="1">
    <location>
        <begin position="693"/>
        <end position="752"/>
    </location>
</feature>
<feature type="compositionally biased region" description="Low complexity" evidence="1">
    <location>
        <begin position="693"/>
        <end position="705"/>
    </location>
</feature>
<name>A0ABR3B1Q5_PHYBL</name>
<comment type="caution">
    <text evidence="3">The sequence shown here is derived from an EMBL/GenBank/DDBJ whole genome shotgun (WGS) entry which is preliminary data.</text>
</comment>
<feature type="region of interest" description="Disordered" evidence="1">
    <location>
        <begin position="482"/>
        <end position="516"/>
    </location>
</feature>
<protein>
    <submittedName>
        <fullName evidence="3">Armadillo-type protein</fullName>
    </submittedName>
</protein>
<dbReference type="InterPro" id="IPR000719">
    <property type="entry name" value="Prot_kinase_dom"/>
</dbReference>
<evidence type="ECO:0000313" key="3">
    <source>
        <dbReference type="EMBL" id="KAL0087410.1"/>
    </source>
</evidence>
<dbReference type="PANTHER" id="PTHR12984">
    <property type="entry name" value="SCY1-RELATED S/T PROTEIN KINASE-LIKE"/>
    <property type="match status" value="1"/>
</dbReference>
<reference evidence="3 4" key="1">
    <citation type="submission" date="2024-04" db="EMBL/GenBank/DDBJ databases">
        <title>Symmetric and asymmetric DNA N6-adenine methylation regulates different biological responses in Mucorales.</title>
        <authorList>
            <consortium name="Lawrence Berkeley National Laboratory"/>
            <person name="Lax C."/>
            <person name="Mondo S.J."/>
            <person name="Osorio-Concepcion M."/>
            <person name="Muszewska A."/>
            <person name="Corrochano-Luque M."/>
            <person name="Gutierrez G."/>
            <person name="Riley R."/>
            <person name="Lipzen A."/>
            <person name="Guo J."/>
            <person name="Hundley H."/>
            <person name="Amirebrahimi M."/>
            <person name="Ng V."/>
            <person name="Lorenzo-Gutierrez D."/>
            <person name="Binder U."/>
            <person name="Yang J."/>
            <person name="Song Y."/>
            <person name="Canovas D."/>
            <person name="Navarro E."/>
            <person name="Freitag M."/>
            <person name="Gabaldon T."/>
            <person name="Grigoriev I.V."/>
            <person name="Corrochano L.M."/>
            <person name="Nicolas F.E."/>
            <person name="Garre V."/>
        </authorList>
    </citation>
    <scope>NUCLEOTIDE SEQUENCE [LARGE SCALE GENOMIC DNA]</scope>
    <source>
        <strain evidence="3 4">L51</strain>
    </source>
</reference>
<gene>
    <name evidence="3" type="ORF">J3Q64DRAFT_1737278</name>
</gene>
<evidence type="ECO:0000259" key="2">
    <source>
        <dbReference type="PROSITE" id="PS50011"/>
    </source>
</evidence>
<evidence type="ECO:0000256" key="1">
    <source>
        <dbReference type="SAM" id="MobiDB-lite"/>
    </source>
</evidence>
<dbReference type="InterPro" id="IPR051177">
    <property type="entry name" value="CIK-Related_Protein"/>
</dbReference>
<feature type="compositionally biased region" description="Polar residues" evidence="1">
    <location>
        <begin position="706"/>
        <end position="717"/>
    </location>
</feature>
<dbReference type="PANTHER" id="PTHR12984:SF3">
    <property type="entry name" value="N-TERMINAL KINASE-LIKE PROTEIN"/>
    <property type="match status" value="1"/>
</dbReference>
<dbReference type="InterPro" id="IPR011989">
    <property type="entry name" value="ARM-like"/>
</dbReference>
<feature type="compositionally biased region" description="Basic residues" evidence="1">
    <location>
        <begin position="742"/>
        <end position="752"/>
    </location>
</feature>
<proteinExistence type="predicted"/>
<dbReference type="Gene3D" id="1.25.10.10">
    <property type="entry name" value="Leucine-rich Repeat Variant"/>
    <property type="match status" value="1"/>
</dbReference>
<organism evidence="3 4">
    <name type="scientific">Phycomyces blakesleeanus</name>
    <dbReference type="NCBI Taxonomy" id="4837"/>
    <lineage>
        <taxon>Eukaryota</taxon>
        <taxon>Fungi</taxon>
        <taxon>Fungi incertae sedis</taxon>
        <taxon>Mucoromycota</taxon>
        <taxon>Mucoromycotina</taxon>
        <taxon>Mucoromycetes</taxon>
        <taxon>Mucorales</taxon>
        <taxon>Phycomycetaceae</taxon>
        <taxon>Phycomyces</taxon>
    </lineage>
</organism>
<feature type="compositionally biased region" description="Basic and acidic residues" evidence="1">
    <location>
        <begin position="719"/>
        <end position="741"/>
    </location>
</feature>
<dbReference type="EMBL" id="JBCLYO010000007">
    <property type="protein sequence ID" value="KAL0087410.1"/>
    <property type="molecule type" value="Genomic_DNA"/>
</dbReference>
<feature type="compositionally biased region" description="Low complexity" evidence="1">
    <location>
        <begin position="587"/>
        <end position="596"/>
    </location>
</feature>
<feature type="region of interest" description="Disordered" evidence="1">
    <location>
        <begin position="582"/>
        <end position="611"/>
    </location>
</feature>
<dbReference type="Proteomes" id="UP001448207">
    <property type="component" value="Unassembled WGS sequence"/>
</dbReference>
<keyword evidence="4" id="KW-1185">Reference proteome</keyword>